<accession>A0A1G7R859</accession>
<evidence type="ECO:0000259" key="1">
    <source>
        <dbReference type="Pfam" id="PF20109"/>
    </source>
</evidence>
<dbReference type="Proteomes" id="UP000199399">
    <property type="component" value="Unassembled WGS sequence"/>
</dbReference>
<dbReference type="AlphaFoldDB" id="A0A1G7R859"/>
<dbReference type="STRING" id="218672.SAMN04489759_104304"/>
<keyword evidence="3" id="KW-1185">Reference proteome</keyword>
<dbReference type="RefSeq" id="WP_425274339.1">
    <property type="nucleotide sequence ID" value="NZ_FNBP01000004.1"/>
</dbReference>
<gene>
    <name evidence="2" type="ORF">SAMN04489759_104304</name>
</gene>
<sequence length="56" mass="6565">MTRNWQDEEAYGHFDSLDLSGLAWECLRRNSDYRATYPQMRDGLRSPAAWGLRFPG</sequence>
<evidence type="ECO:0000313" key="3">
    <source>
        <dbReference type="Proteomes" id="UP000199399"/>
    </source>
</evidence>
<dbReference type="EMBL" id="FNBP01000004">
    <property type="protein sequence ID" value="SDG06958.1"/>
    <property type="molecule type" value="Genomic_DNA"/>
</dbReference>
<dbReference type="InterPro" id="IPR045465">
    <property type="entry name" value="Trans_reg_dom"/>
</dbReference>
<feature type="domain" description="Transcriptional regulator-like" evidence="1">
    <location>
        <begin position="4"/>
        <end position="55"/>
    </location>
</feature>
<evidence type="ECO:0000313" key="2">
    <source>
        <dbReference type="EMBL" id="SDG06958.1"/>
    </source>
</evidence>
<protein>
    <recommendedName>
        <fullName evidence="1">Transcriptional regulator-like domain-containing protein</fullName>
    </recommendedName>
</protein>
<proteinExistence type="predicted"/>
<name>A0A1G7R859_9RHOB</name>
<dbReference type="Pfam" id="PF20109">
    <property type="entry name" value="Trans_reg_dom"/>
    <property type="match status" value="1"/>
</dbReference>
<reference evidence="3" key="1">
    <citation type="submission" date="2016-10" db="EMBL/GenBank/DDBJ databases">
        <authorList>
            <person name="Varghese N."/>
            <person name="Submissions S."/>
        </authorList>
    </citation>
    <scope>NUCLEOTIDE SEQUENCE [LARGE SCALE GENOMIC DNA]</scope>
    <source>
        <strain evidence="3">DSM 16477</strain>
    </source>
</reference>
<organism evidence="2 3">
    <name type="scientific">Sulfitobacter delicatus</name>
    <dbReference type="NCBI Taxonomy" id="218672"/>
    <lineage>
        <taxon>Bacteria</taxon>
        <taxon>Pseudomonadati</taxon>
        <taxon>Pseudomonadota</taxon>
        <taxon>Alphaproteobacteria</taxon>
        <taxon>Rhodobacterales</taxon>
        <taxon>Roseobacteraceae</taxon>
        <taxon>Sulfitobacter</taxon>
    </lineage>
</organism>